<evidence type="ECO:0000313" key="2">
    <source>
        <dbReference type="Proteomes" id="UP000516028"/>
    </source>
</evidence>
<evidence type="ECO:0000313" key="1">
    <source>
        <dbReference type="EMBL" id="QNP50384.1"/>
    </source>
</evidence>
<organism evidence="1 2">
    <name type="scientific">Diaphorobacter aerolatus</name>
    <dbReference type="NCBI Taxonomy" id="1288495"/>
    <lineage>
        <taxon>Bacteria</taxon>
        <taxon>Pseudomonadati</taxon>
        <taxon>Pseudomonadota</taxon>
        <taxon>Betaproteobacteria</taxon>
        <taxon>Burkholderiales</taxon>
        <taxon>Comamonadaceae</taxon>
        <taxon>Diaphorobacter</taxon>
    </lineage>
</organism>
<dbReference type="Proteomes" id="UP000516028">
    <property type="component" value="Chromosome"/>
</dbReference>
<name>A0A7H0GQ18_9BURK</name>
<dbReference type="AlphaFoldDB" id="A0A7H0GQ18"/>
<dbReference type="KEGG" id="daer:H9K75_03440"/>
<accession>A0A7H0GQ18</accession>
<sequence>MAGDDPALRAAVARSRKLLKNRALVAAVAGAVPLPGLDWAAQAALLSRIIPKINAEFGLTPQQLDELSPEKRDRVQNAITVVGSALIGKFITREMVLRLAKVVGMRMSTAQAAKYVPLAGQAASAALNYATLRFLGEQHLRDCVQVAKQAQLTLEPAPTRSAISTPSHSR</sequence>
<reference evidence="1 2" key="1">
    <citation type="submission" date="2020-08" db="EMBL/GenBank/DDBJ databases">
        <title>Genome sequence of Diaphorobacter aerolatus KACC 16536T.</title>
        <authorList>
            <person name="Hyun D.-W."/>
            <person name="Bae J.-W."/>
        </authorList>
    </citation>
    <scope>NUCLEOTIDE SEQUENCE [LARGE SCALE GENOMIC DNA]</scope>
    <source>
        <strain evidence="1 2">KACC 16536</strain>
    </source>
</reference>
<protein>
    <recommendedName>
        <fullName evidence="3">DUF697 domain-containing protein</fullName>
    </recommendedName>
</protein>
<proteinExistence type="predicted"/>
<gene>
    <name evidence="1" type="ORF">H9K75_03440</name>
</gene>
<evidence type="ECO:0008006" key="3">
    <source>
        <dbReference type="Google" id="ProtNLM"/>
    </source>
</evidence>
<dbReference type="EMBL" id="CP060783">
    <property type="protein sequence ID" value="QNP50384.1"/>
    <property type="molecule type" value="Genomic_DNA"/>
</dbReference>
<keyword evidence="2" id="KW-1185">Reference proteome</keyword>